<dbReference type="GO" id="GO:0000156">
    <property type="term" value="F:phosphorelay response regulator activity"/>
    <property type="evidence" value="ECO:0007669"/>
    <property type="project" value="InterPro"/>
</dbReference>
<dbReference type="SMART" id="SM00448">
    <property type="entry name" value="REC"/>
    <property type="match status" value="1"/>
</dbReference>
<evidence type="ECO:0000256" key="7">
    <source>
        <dbReference type="PROSITE-ProRule" id="PRU00169"/>
    </source>
</evidence>
<gene>
    <name evidence="10" type="ORF">bsdtw1_04220</name>
</gene>
<dbReference type="Proteomes" id="UP000580568">
    <property type="component" value="Unassembled WGS sequence"/>
</dbReference>
<feature type="modified residue" description="4-aspartylphosphate" evidence="7">
    <location>
        <position position="59"/>
    </location>
</feature>
<evidence type="ECO:0000313" key="11">
    <source>
        <dbReference type="Proteomes" id="UP000580568"/>
    </source>
</evidence>
<evidence type="ECO:0000256" key="5">
    <source>
        <dbReference type="ARBA" id="ARBA00024867"/>
    </source>
</evidence>
<keyword evidence="3" id="KW-0902">Two-component regulatory system</keyword>
<accession>A0A6V8SS11</accession>
<dbReference type="AlphaFoldDB" id="A0A6V8SS11"/>
<evidence type="ECO:0000256" key="4">
    <source>
        <dbReference type="ARBA" id="ARBA00023159"/>
    </source>
</evidence>
<evidence type="ECO:0000313" key="10">
    <source>
        <dbReference type="EMBL" id="GFP78028.1"/>
    </source>
</evidence>
<keyword evidence="2" id="KW-0963">Cytoplasm</keyword>
<dbReference type="Gene3D" id="3.40.50.2300">
    <property type="match status" value="1"/>
</dbReference>
<name>A0A6V8SS11_9CLOT</name>
<evidence type="ECO:0000259" key="9">
    <source>
        <dbReference type="PROSITE" id="PS50930"/>
    </source>
</evidence>
<keyword evidence="4" id="KW-0010">Activator</keyword>
<dbReference type="GO" id="GO:0003677">
    <property type="term" value="F:DNA binding"/>
    <property type="evidence" value="ECO:0007669"/>
    <property type="project" value="InterPro"/>
</dbReference>
<sequence length="245" mass="28977">MNIILCEDDEKQRIDILRNIDYIIKENNLEMSVYMSTDSPYDVLKIADESSEVKLYILDVELNSDIDGIELADKIRNKDPLSFLIFITSHSELAYLTFKYKVEAFDYIVKDSRGNLFKELNDALIKIQRRSSNGDENKKFFIIRDGRSITKIELEDILFFETTTIKNKLKVNCINRCKEFYSKLKDVEECLDERFIKCHKSFIVNTDNIELINKKEKLIYMKNGQTCYLSKTYTKELLEKLKYDK</sequence>
<feature type="domain" description="HTH LytTR-type" evidence="9">
    <location>
        <begin position="141"/>
        <end position="243"/>
    </location>
</feature>
<dbReference type="EMBL" id="BLZR01000001">
    <property type="protein sequence ID" value="GFP78028.1"/>
    <property type="molecule type" value="Genomic_DNA"/>
</dbReference>
<comment type="caution">
    <text evidence="10">The sequence shown here is derived from an EMBL/GenBank/DDBJ whole genome shotgun (WGS) entry which is preliminary data.</text>
</comment>
<dbReference type="Gene3D" id="2.40.50.1020">
    <property type="entry name" value="LytTr DNA-binding domain"/>
    <property type="match status" value="1"/>
</dbReference>
<dbReference type="PROSITE" id="PS50930">
    <property type="entry name" value="HTH_LYTTR"/>
    <property type="match status" value="1"/>
</dbReference>
<dbReference type="InterPro" id="IPR001789">
    <property type="entry name" value="Sig_transdc_resp-reg_receiver"/>
</dbReference>
<dbReference type="SUPFAM" id="SSF52172">
    <property type="entry name" value="CheY-like"/>
    <property type="match status" value="1"/>
</dbReference>
<evidence type="ECO:0000256" key="3">
    <source>
        <dbReference type="ARBA" id="ARBA00023012"/>
    </source>
</evidence>
<comment type="function">
    <text evidence="5">May play the central regulatory role in sporulation. It may be an element of the effector pathway responsible for the activation of sporulation genes in response to nutritional stress. Spo0A may act in concert with spo0H (a sigma factor) to control the expression of some genes that are critical to the sporulation process.</text>
</comment>
<dbReference type="InterPro" id="IPR046947">
    <property type="entry name" value="LytR-like"/>
</dbReference>
<keyword evidence="11" id="KW-1185">Reference proteome</keyword>
<keyword evidence="7" id="KW-0597">Phosphoprotein</keyword>
<evidence type="ECO:0000256" key="6">
    <source>
        <dbReference type="ARBA" id="ARBA00037164"/>
    </source>
</evidence>
<dbReference type="PROSITE" id="PS50110">
    <property type="entry name" value="RESPONSE_REGULATORY"/>
    <property type="match status" value="1"/>
</dbReference>
<dbReference type="InterPro" id="IPR007492">
    <property type="entry name" value="LytTR_DNA-bd_dom"/>
</dbReference>
<dbReference type="RefSeq" id="WP_183279351.1">
    <property type="nucleotide sequence ID" value="NZ_BLZR01000001.1"/>
</dbReference>
<dbReference type="SMART" id="SM00850">
    <property type="entry name" value="LytTR"/>
    <property type="match status" value="1"/>
</dbReference>
<protein>
    <recommendedName>
        <fullName evidence="1">Stage 0 sporulation protein A homolog</fullName>
    </recommendedName>
</protein>
<evidence type="ECO:0000256" key="2">
    <source>
        <dbReference type="ARBA" id="ARBA00022490"/>
    </source>
</evidence>
<reference evidence="10 11" key="1">
    <citation type="submission" date="2020-07" db="EMBL/GenBank/DDBJ databases">
        <title>A new beta-1,3-glucan-decomposing anaerobic bacterium isolated from anoxic soil subjected to biological soil disinfestation.</title>
        <authorList>
            <person name="Ueki A."/>
            <person name="Tonouchi A."/>
        </authorList>
    </citation>
    <scope>NUCLEOTIDE SEQUENCE [LARGE SCALE GENOMIC DNA]</scope>
    <source>
        <strain evidence="10 11">TW1</strain>
    </source>
</reference>
<dbReference type="Pfam" id="PF00072">
    <property type="entry name" value="Response_reg"/>
    <property type="match status" value="1"/>
</dbReference>
<evidence type="ECO:0000259" key="8">
    <source>
        <dbReference type="PROSITE" id="PS50110"/>
    </source>
</evidence>
<dbReference type="PANTHER" id="PTHR37299:SF3">
    <property type="entry name" value="STAGE 0 SPORULATION PROTEIN A HOMOLOG"/>
    <property type="match status" value="1"/>
</dbReference>
<dbReference type="InterPro" id="IPR011006">
    <property type="entry name" value="CheY-like_superfamily"/>
</dbReference>
<dbReference type="PANTHER" id="PTHR37299">
    <property type="entry name" value="TRANSCRIPTIONAL REGULATOR-RELATED"/>
    <property type="match status" value="1"/>
</dbReference>
<comment type="function">
    <text evidence="6">Required for high-level post-exponential phase expression of a series of secreted proteins.</text>
</comment>
<feature type="domain" description="Response regulatory" evidence="8">
    <location>
        <begin position="2"/>
        <end position="125"/>
    </location>
</feature>
<proteinExistence type="predicted"/>
<dbReference type="Pfam" id="PF04397">
    <property type="entry name" value="LytTR"/>
    <property type="match status" value="1"/>
</dbReference>
<organism evidence="10 11">
    <name type="scientific">Clostridium fungisolvens</name>
    <dbReference type="NCBI Taxonomy" id="1604897"/>
    <lineage>
        <taxon>Bacteria</taxon>
        <taxon>Bacillati</taxon>
        <taxon>Bacillota</taxon>
        <taxon>Clostridia</taxon>
        <taxon>Eubacteriales</taxon>
        <taxon>Clostridiaceae</taxon>
        <taxon>Clostridium</taxon>
    </lineage>
</organism>
<evidence type="ECO:0000256" key="1">
    <source>
        <dbReference type="ARBA" id="ARBA00018672"/>
    </source>
</evidence>